<dbReference type="CDD" id="cd08509">
    <property type="entry name" value="PBP2_TmCBP_oligosaccharides_like"/>
    <property type="match status" value="1"/>
</dbReference>
<dbReference type="PIRSF" id="PIRSF002741">
    <property type="entry name" value="MppA"/>
    <property type="match status" value="1"/>
</dbReference>
<dbReference type="InterPro" id="IPR039424">
    <property type="entry name" value="SBP_5"/>
</dbReference>
<reference evidence="5" key="1">
    <citation type="submission" date="2021-12" db="EMBL/GenBank/DDBJ databases">
        <authorList>
            <person name="Rodrigo-Torres L."/>
            <person name="Arahal R. D."/>
            <person name="Lucena T."/>
        </authorList>
    </citation>
    <scope>NUCLEOTIDE SEQUENCE</scope>
    <source>
        <strain evidence="5">CECT 8226</strain>
    </source>
</reference>
<dbReference type="SUPFAM" id="SSF53850">
    <property type="entry name" value="Periplasmic binding protein-like II"/>
    <property type="match status" value="1"/>
</dbReference>
<feature type="chain" id="PRO_5045668357" evidence="3">
    <location>
        <begin position="25"/>
        <end position="549"/>
    </location>
</feature>
<dbReference type="EMBL" id="CAKLCM010000003">
    <property type="protein sequence ID" value="CAH0529407.1"/>
    <property type="molecule type" value="Genomic_DNA"/>
</dbReference>
<evidence type="ECO:0000256" key="3">
    <source>
        <dbReference type="SAM" id="SignalP"/>
    </source>
</evidence>
<dbReference type="Gene3D" id="3.10.105.10">
    <property type="entry name" value="Dipeptide-binding Protein, Domain 3"/>
    <property type="match status" value="1"/>
</dbReference>
<dbReference type="InterPro" id="IPR000914">
    <property type="entry name" value="SBP_5_dom"/>
</dbReference>
<proteinExistence type="inferred from homology"/>
<organism evidence="5 6">
    <name type="scientific">Vibrio hippocampi</name>
    <dbReference type="NCBI Taxonomy" id="654686"/>
    <lineage>
        <taxon>Bacteria</taxon>
        <taxon>Pseudomonadati</taxon>
        <taxon>Pseudomonadota</taxon>
        <taxon>Gammaproteobacteria</taxon>
        <taxon>Vibrionales</taxon>
        <taxon>Vibrionaceae</taxon>
        <taxon>Vibrio</taxon>
    </lineage>
</organism>
<evidence type="ECO:0000256" key="1">
    <source>
        <dbReference type="ARBA" id="ARBA00005695"/>
    </source>
</evidence>
<keyword evidence="6" id="KW-1185">Reference proteome</keyword>
<keyword evidence="2 3" id="KW-0732">Signal</keyword>
<dbReference type="PANTHER" id="PTHR30290">
    <property type="entry name" value="PERIPLASMIC BINDING COMPONENT OF ABC TRANSPORTER"/>
    <property type="match status" value="1"/>
</dbReference>
<protein>
    <submittedName>
        <fullName evidence="5">Oligopeptide-binding protein AppA</fullName>
    </submittedName>
</protein>
<accession>A0ABN8DP29</accession>
<evidence type="ECO:0000256" key="2">
    <source>
        <dbReference type="ARBA" id="ARBA00022729"/>
    </source>
</evidence>
<dbReference type="Gene3D" id="3.40.190.10">
    <property type="entry name" value="Periplasmic binding protein-like II"/>
    <property type="match status" value="1"/>
</dbReference>
<evidence type="ECO:0000259" key="4">
    <source>
        <dbReference type="Pfam" id="PF00496"/>
    </source>
</evidence>
<dbReference type="Proteomes" id="UP000838160">
    <property type="component" value="Unassembled WGS sequence"/>
</dbReference>
<feature type="domain" description="Solute-binding protein family 5" evidence="4">
    <location>
        <begin position="76"/>
        <end position="447"/>
    </location>
</feature>
<evidence type="ECO:0000313" key="6">
    <source>
        <dbReference type="Proteomes" id="UP000838160"/>
    </source>
</evidence>
<gene>
    <name evidence="5" type="primary">appA</name>
    <name evidence="5" type="ORF">VHP8226_03204</name>
</gene>
<dbReference type="InterPro" id="IPR030678">
    <property type="entry name" value="Peptide/Ni-bd"/>
</dbReference>
<comment type="similarity">
    <text evidence="1">Belongs to the bacterial solute-binding protein 5 family.</text>
</comment>
<dbReference type="Pfam" id="PF00496">
    <property type="entry name" value="SBP_bac_5"/>
    <property type="match status" value="1"/>
</dbReference>
<evidence type="ECO:0000313" key="5">
    <source>
        <dbReference type="EMBL" id="CAH0529407.1"/>
    </source>
</evidence>
<sequence>MRHGTAALALVISAMVGSVSSVQAEDINSGGTLVVPIINTGFVDNFNPYTTKDTLHGVMFEPLMVFNTMTDETHWRLAKSAQYSDDLKVITLTLRDGLTWSDGSVLNAEDVAYSFELIKKAPAFDLRGIWSGGNLQSVVATNPTTVTFTLAEPDSTFLWNLTSYHIVPKKVWGQVEQLTTFTNPNPIGSGPMTQVSYLKPQQMELCRNPHYYLEGQPHLDCILMRSYNDNSQIQPALIKGEVDWGSNFVADIENTFVKKDPKNHHFWYPANDAIHLYLNTKREPFNDLKVRQALSVALDRELIVDIAAYGYPTVNFNPSGIGEFYHSYIDQDIKARYQDLTQYNQERATELLDQAGVVDRDGDGWRDLSNGEPFEFAIEVVNGWTDWIQVVQMVTEYYQEIGIKAEVKTVDWAVYDANLRQANYDVAINWSKVASNPILTYQEYFLSSRLGKSWHAGHGVQSAEIDTLIDSFGKTSDKSKQREILSKLQQFTAQNLPFVPLYSNPTWYQYNSSKLGGWPSAENPYIQPVFYDGGNRVIILNNLYLKSGK</sequence>
<dbReference type="PANTHER" id="PTHR30290:SF38">
    <property type="entry name" value="D,D-DIPEPTIDE-BINDING PERIPLASMIC PROTEIN DDPA-RELATED"/>
    <property type="match status" value="1"/>
</dbReference>
<feature type="signal peptide" evidence="3">
    <location>
        <begin position="1"/>
        <end position="24"/>
    </location>
</feature>
<name>A0ABN8DP29_9VIBR</name>
<comment type="caution">
    <text evidence="5">The sequence shown here is derived from an EMBL/GenBank/DDBJ whole genome shotgun (WGS) entry which is preliminary data.</text>
</comment>
<dbReference type="Gene3D" id="3.90.76.10">
    <property type="entry name" value="Dipeptide-binding Protein, Domain 1"/>
    <property type="match status" value="1"/>
</dbReference>